<dbReference type="AlphaFoldDB" id="A0A643M870"/>
<protein>
    <submittedName>
        <fullName evidence="1">Uncharacterized protein</fullName>
    </submittedName>
</protein>
<sequence length="93" mass="10644">MDIKAIEEHIQAINSAENHGILNVFGNEVQVTDELFEELLNEKGDLEVVTRECSDYPFRANFKRNGITYYSIHTGEQIKNIFGGNIDELITRN</sequence>
<organism evidence="1">
    <name type="scientific">Bacillus thuringiensis</name>
    <dbReference type="NCBI Taxonomy" id="1428"/>
    <lineage>
        <taxon>Bacteria</taxon>
        <taxon>Bacillati</taxon>
        <taxon>Bacillota</taxon>
        <taxon>Bacilli</taxon>
        <taxon>Bacillales</taxon>
        <taxon>Bacillaceae</taxon>
        <taxon>Bacillus</taxon>
        <taxon>Bacillus cereus group</taxon>
    </lineage>
</organism>
<dbReference type="EMBL" id="VLPO01000008">
    <property type="protein sequence ID" value="KAB1358371.1"/>
    <property type="molecule type" value="Genomic_DNA"/>
</dbReference>
<gene>
    <name evidence="1" type="ORF">FPG91_08500</name>
</gene>
<name>A0A643M870_BACTU</name>
<proteinExistence type="predicted"/>
<accession>A0A643M870</accession>
<dbReference type="RefSeq" id="WP_038413866.1">
    <property type="nucleotide sequence ID" value="NZ_CP116313.1"/>
</dbReference>
<reference evidence="1" key="1">
    <citation type="submission" date="2019-07" db="EMBL/GenBank/DDBJ databases">
        <title>Draft genome sequence of Bacillus thuringiensis strain PT02.</title>
        <authorList>
            <person name="Nguyen H."/>
            <person name="Nguyen L.N."/>
            <person name="Nguyen H.T.T."/>
            <person name="Nguyen D.V."/>
            <person name="Le H.T.T."/>
        </authorList>
    </citation>
    <scope>NUCLEOTIDE SEQUENCE</scope>
    <source>
        <strain evidence="1">PT02</strain>
    </source>
</reference>
<comment type="caution">
    <text evidence="1">The sequence shown here is derived from an EMBL/GenBank/DDBJ whole genome shotgun (WGS) entry which is preliminary data.</text>
</comment>
<evidence type="ECO:0000313" key="1">
    <source>
        <dbReference type="EMBL" id="KAB1358371.1"/>
    </source>
</evidence>